<feature type="compositionally biased region" description="Basic and acidic residues" evidence="4">
    <location>
        <begin position="242"/>
        <end position="253"/>
    </location>
</feature>
<dbReference type="PaxDb" id="5061-CADANGAP00009073"/>
<name>A0A100IPF3_ASPNG</name>
<dbReference type="VEuPathDB" id="FungiDB:An11g09330"/>
<dbReference type="Pfam" id="PF08513">
    <property type="entry name" value="LisH"/>
    <property type="match status" value="1"/>
</dbReference>
<dbReference type="InterPro" id="IPR024964">
    <property type="entry name" value="CTLH/CRA"/>
</dbReference>
<dbReference type="InterPro" id="IPR013144">
    <property type="entry name" value="CRA_dom"/>
</dbReference>
<feature type="compositionally biased region" description="Polar residues" evidence="4">
    <location>
        <begin position="259"/>
        <end position="288"/>
    </location>
</feature>
<dbReference type="InterPro" id="IPR006594">
    <property type="entry name" value="LisH"/>
</dbReference>
<dbReference type="PROSITE" id="PS50896">
    <property type="entry name" value="LISH"/>
    <property type="match status" value="1"/>
</dbReference>
<reference evidence="7" key="1">
    <citation type="journal article" date="2016" name="Genome Announc.">
        <title>Draft genome sequence of Aspergillus niger strain An76.</title>
        <authorList>
            <person name="Gong W."/>
            <person name="Cheng Z."/>
            <person name="Zhang H."/>
            <person name="Liu L."/>
            <person name="Gao P."/>
            <person name="Wang L."/>
        </authorList>
    </citation>
    <scope>NUCLEOTIDE SEQUENCE [LARGE SCALE GENOMIC DNA]</scope>
    <source>
        <strain evidence="7">An76</strain>
    </source>
</reference>
<dbReference type="OrthoDB" id="2415936at2759"/>
<evidence type="ECO:0000259" key="5">
    <source>
        <dbReference type="PROSITE" id="PS50897"/>
    </source>
</evidence>
<feature type="domain" description="CTLH" evidence="5">
    <location>
        <begin position="91"/>
        <end position="148"/>
    </location>
</feature>
<organism evidence="6 7">
    <name type="scientific">Aspergillus niger</name>
    <dbReference type="NCBI Taxonomy" id="5061"/>
    <lineage>
        <taxon>Eukaryota</taxon>
        <taxon>Fungi</taxon>
        <taxon>Dikarya</taxon>
        <taxon>Ascomycota</taxon>
        <taxon>Pezizomycotina</taxon>
        <taxon>Eurotiomycetes</taxon>
        <taxon>Eurotiomycetidae</taxon>
        <taxon>Eurotiales</taxon>
        <taxon>Aspergillaceae</taxon>
        <taxon>Aspergillus</taxon>
        <taxon>Aspergillus subgen. Circumdati</taxon>
    </lineage>
</organism>
<feature type="region of interest" description="Disordered" evidence="4">
    <location>
        <begin position="242"/>
        <end position="295"/>
    </location>
</feature>
<dbReference type="SMART" id="SM00667">
    <property type="entry name" value="LisH"/>
    <property type="match status" value="1"/>
</dbReference>
<dbReference type="EMBL" id="BCMY01000013">
    <property type="protein sequence ID" value="GAQ44636.1"/>
    <property type="molecule type" value="Genomic_DNA"/>
</dbReference>
<protein>
    <recommendedName>
        <fullName evidence="3">Protein FYV10</fullName>
    </recommendedName>
    <alternativeName>
        <fullName evidence="2">Protein fyv10</fullName>
    </alternativeName>
</protein>
<sequence>MSSANYEADVSLFLDDANMASVRTEGRGGETIQNVSDLPHLSVARHDCMMYLEINDINYLVMDYLITNGYPAAAKKFALEANIQPRADIESIQERVDIRTAIHSGNIQVAIEKINELNPQILDENAPLHFALLRLQLVELIRSCTSSPDGDISPALEFATSQLAPRAPTNPQFLEDLERTLALLIFPMDSLSPSLAPLLHPDLRKDIANRVNEAILLNQGARKEARLRNLVKLRAWAEQKAREAKKDIPEKLDLGLGDNPNTHNSNPLASSTSASHNGSNDTVMTNNGDIDPMIS</sequence>
<evidence type="ECO:0000313" key="6">
    <source>
        <dbReference type="EMBL" id="GAQ44636.1"/>
    </source>
</evidence>
<dbReference type="InterPro" id="IPR050618">
    <property type="entry name" value="Ubq-SigPath_Reg"/>
</dbReference>
<proteinExistence type="predicted"/>
<dbReference type="Proteomes" id="UP000068243">
    <property type="component" value="Unassembled WGS sequence"/>
</dbReference>
<evidence type="ECO:0000256" key="1">
    <source>
        <dbReference type="ARBA" id="ARBA00002343"/>
    </source>
</evidence>
<dbReference type="PANTHER" id="PTHR12864">
    <property type="entry name" value="RAN BINDING PROTEIN 9-RELATED"/>
    <property type="match status" value="1"/>
</dbReference>
<accession>A0A100IPF3</accession>
<dbReference type="VEuPathDB" id="FungiDB:ASPNIDRAFT2_1147199"/>
<dbReference type="VEuPathDB" id="FungiDB:ATCC64974_94100"/>
<dbReference type="InterPro" id="IPR006595">
    <property type="entry name" value="CTLH_C"/>
</dbReference>
<dbReference type="PROSITE" id="PS50897">
    <property type="entry name" value="CTLH"/>
    <property type="match status" value="1"/>
</dbReference>
<dbReference type="SMART" id="SM00757">
    <property type="entry name" value="CRA"/>
    <property type="match status" value="1"/>
</dbReference>
<evidence type="ECO:0000256" key="3">
    <source>
        <dbReference type="ARBA" id="ARBA00018741"/>
    </source>
</evidence>
<comment type="function">
    <text evidence="1">Involved in the proteasome-dependent degradation of fructose-1,6-bisphosphatase.</text>
</comment>
<evidence type="ECO:0000313" key="7">
    <source>
        <dbReference type="Proteomes" id="UP000068243"/>
    </source>
</evidence>
<dbReference type="SMART" id="SM00668">
    <property type="entry name" value="CTLH"/>
    <property type="match status" value="1"/>
</dbReference>
<evidence type="ECO:0000256" key="4">
    <source>
        <dbReference type="SAM" id="MobiDB-lite"/>
    </source>
</evidence>
<dbReference type="Pfam" id="PF10607">
    <property type="entry name" value="CTLH"/>
    <property type="match status" value="1"/>
</dbReference>
<comment type="caution">
    <text evidence="6">The sequence shown here is derived from an EMBL/GenBank/DDBJ whole genome shotgun (WGS) entry which is preliminary data.</text>
</comment>
<gene>
    <name evidence="6" type="ORF">ABL_07297</name>
</gene>
<dbReference type="AlphaFoldDB" id="A0A100IPF3"/>
<dbReference type="VEuPathDB" id="FungiDB:M747DRAFT_297969"/>
<evidence type="ECO:0000256" key="2">
    <source>
        <dbReference type="ARBA" id="ARBA00017917"/>
    </source>
</evidence>
<dbReference type="OMA" id="KMILWAQ"/>